<accession>A0A6A5R9X3</accession>
<evidence type="ECO:0000313" key="3">
    <source>
        <dbReference type="Proteomes" id="UP000800082"/>
    </source>
</evidence>
<sequence>MQAPDGSSPGGRAALLCLSTDLKLHPAIVAAALEYAFDYQHIFPSASQALCFGIVRQGHCANMQILDVALQRLTKTFEGLFDTLAVEHISVGQWPAQPSAHDHRQSPHSVQAASTPGNAMRRSVASFTPSARLIASWPVPQQRRSTLSSKMPSSSTSSHSSNAHDLSSVIDATKFRCNYASKQCVSLSISAASPVLASLNLRTSAGRDEVYRKAADSMCM</sequence>
<evidence type="ECO:0000313" key="2">
    <source>
        <dbReference type="EMBL" id="KAF1924542.1"/>
    </source>
</evidence>
<dbReference type="OrthoDB" id="10499470at2759"/>
<protein>
    <submittedName>
        <fullName evidence="2">Uncharacterized protein</fullName>
    </submittedName>
</protein>
<dbReference type="Proteomes" id="UP000800082">
    <property type="component" value="Unassembled WGS sequence"/>
</dbReference>
<keyword evidence="3" id="KW-1185">Reference proteome</keyword>
<evidence type="ECO:0000256" key="1">
    <source>
        <dbReference type="SAM" id="MobiDB-lite"/>
    </source>
</evidence>
<dbReference type="AlphaFoldDB" id="A0A6A5R9X3"/>
<dbReference type="GeneID" id="54355966"/>
<feature type="region of interest" description="Disordered" evidence="1">
    <location>
        <begin position="96"/>
        <end position="118"/>
    </location>
</feature>
<dbReference type="RefSeq" id="XP_033444795.1">
    <property type="nucleotide sequence ID" value="XM_033598299.1"/>
</dbReference>
<feature type="region of interest" description="Disordered" evidence="1">
    <location>
        <begin position="140"/>
        <end position="163"/>
    </location>
</feature>
<reference evidence="2" key="1">
    <citation type="journal article" date="2020" name="Stud. Mycol.">
        <title>101 Dothideomycetes genomes: a test case for predicting lifestyles and emergence of pathogens.</title>
        <authorList>
            <person name="Haridas S."/>
            <person name="Albert R."/>
            <person name="Binder M."/>
            <person name="Bloem J."/>
            <person name="Labutti K."/>
            <person name="Salamov A."/>
            <person name="Andreopoulos B."/>
            <person name="Baker S."/>
            <person name="Barry K."/>
            <person name="Bills G."/>
            <person name="Bluhm B."/>
            <person name="Cannon C."/>
            <person name="Castanera R."/>
            <person name="Culley D."/>
            <person name="Daum C."/>
            <person name="Ezra D."/>
            <person name="Gonzalez J."/>
            <person name="Henrissat B."/>
            <person name="Kuo A."/>
            <person name="Liang C."/>
            <person name="Lipzen A."/>
            <person name="Lutzoni F."/>
            <person name="Magnuson J."/>
            <person name="Mondo S."/>
            <person name="Nolan M."/>
            <person name="Ohm R."/>
            <person name="Pangilinan J."/>
            <person name="Park H.-J."/>
            <person name="Ramirez L."/>
            <person name="Alfaro M."/>
            <person name="Sun H."/>
            <person name="Tritt A."/>
            <person name="Yoshinaga Y."/>
            <person name="Zwiers L.-H."/>
            <person name="Turgeon B."/>
            <person name="Goodwin S."/>
            <person name="Spatafora J."/>
            <person name="Crous P."/>
            <person name="Grigoriev I."/>
        </authorList>
    </citation>
    <scope>NUCLEOTIDE SEQUENCE</scope>
    <source>
        <strain evidence="2">CBS 183.55</strain>
    </source>
</reference>
<feature type="compositionally biased region" description="Polar residues" evidence="1">
    <location>
        <begin position="107"/>
        <end position="117"/>
    </location>
</feature>
<dbReference type="EMBL" id="ML978992">
    <property type="protein sequence ID" value="KAF1924542.1"/>
    <property type="molecule type" value="Genomic_DNA"/>
</dbReference>
<feature type="compositionally biased region" description="Low complexity" evidence="1">
    <location>
        <begin position="145"/>
        <end position="163"/>
    </location>
</feature>
<organism evidence="2 3">
    <name type="scientific">Didymella exigua CBS 183.55</name>
    <dbReference type="NCBI Taxonomy" id="1150837"/>
    <lineage>
        <taxon>Eukaryota</taxon>
        <taxon>Fungi</taxon>
        <taxon>Dikarya</taxon>
        <taxon>Ascomycota</taxon>
        <taxon>Pezizomycotina</taxon>
        <taxon>Dothideomycetes</taxon>
        <taxon>Pleosporomycetidae</taxon>
        <taxon>Pleosporales</taxon>
        <taxon>Pleosporineae</taxon>
        <taxon>Didymellaceae</taxon>
        <taxon>Didymella</taxon>
    </lineage>
</organism>
<name>A0A6A5R9X3_9PLEO</name>
<proteinExistence type="predicted"/>
<gene>
    <name evidence="2" type="ORF">M421DRAFT_95312</name>
</gene>